<keyword evidence="14" id="KW-1185">Reference proteome</keyword>
<evidence type="ECO:0000256" key="3">
    <source>
        <dbReference type="ARBA" id="ARBA00022692"/>
    </source>
</evidence>
<dbReference type="Gene3D" id="1.10.3080.10">
    <property type="entry name" value="Clc chloride channel"/>
    <property type="match status" value="1"/>
</dbReference>
<dbReference type="InterPro" id="IPR014743">
    <property type="entry name" value="Cl-channel_core"/>
</dbReference>
<dbReference type="Proteomes" id="UP000642748">
    <property type="component" value="Unassembled WGS sequence"/>
</dbReference>
<evidence type="ECO:0000256" key="10">
    <source>
        <dbReference type="PROSITE-ProRule" id="PRU00703"/>
    </source>
</evidence>
<dbReference type="Pfam" id="PF00571">
    <property type="entry name" value="CBS"/>
    <property type="match status" value="1"/>
</dbReference>
<dbReference type="CDD" id="cd00400">
    <property type="entry name" value="Voltage_gated_ClC"/>
    <property type="match status" value="1"/>
</dbReference>
<dbReference type="PANTHER" id="PTHR43427:SF6">
    <property type="entry name" value="CHLORIDE CHANNEL PROTEIN CLC-E"/>
    <property type="match status" value="1"/>
</dbReference>
<dbReference type="InterPro" id="IPR046342">
    <property type="entry name" value="CBS_dom_sf"/>
</dbReference>
<evidence type="ECO:0000256" key="2">
    <source>
        <dbReference type="ARBA" id="ARBA00022448"/>
    </source>
</evidence>
<keyword evidence="7" id="KW-0869">Chloride channel</keyword>
<evidence type="ECO:0000256" key="4">
    <source>
        <dbReference type="ARBA" id="ARBA00022989"/>
    </source>
</evidence>
<evidence type="ECO:0000313" key="13">
    <source>
        <dbReference type="EMBL" id="GIH20083.1"/>
    </source>
</evidence>
<evidence type="ECO:0000313" key="14">
    <source>
        <dbReference type="Proteomes" id="UP000642748"/>
    </source>
</evidence>
<dbReference type="EMBL" id="BONZ01000088">
    <property type="protein sequence ID" value="GIH20083.1"/>
    <property type="molecule type" value="Genomic_DNA"/>
</dbReference>
<comment type="caution">
    <text evidence="13">The sequence shown here is derived from an EMBL/GenBank/DDBJ whole genome shotgun (WGS) entry which is preliminary data.</text>
</comment>
<comment type="subcellular location">
    <subcellularLocation>
        <location evidence="1">Membrane</location>
        <topology evidence="1">Multi-pass membrane protein</topology>
    </subcellularLocation>
</comment>
<dbReference type="GO" id="GO:0005254">
    <property type="term" value="F:chloride channel activity"/>
    <property type="evidence" value="ECO:0007669"/>
    <property type="project" value="UniProtKB-KW"/>
</dbReference>
<keyword evidence="8" id="KW-0868">Chloride</keyword>
<feature type="transmembrane region" description="Helical" evidence="11">
    <location>
        <begin position="22"/>
        <end position="46"/>
    </location>
</feature>
<evidence type="ECO:0000256" key="1">
    <source>
        <dbReference type="ARBA" id="ARBA00004141"/>
    </source>
</evidence>
<evidence type="ECO:0000256" key="8">
    <source>
        <dbReference type="ARBA" id="ARBA00023214"/>
    </source>
</evidence>
<gene>
    <name evidence="13" type="ORF">Raf01_82550</name>
</gene>
<dbReference type="GO" id="GO:0034707">
    <property type="term" value="C:chloride channel complex"/>
    <property type="evidence" value="ECO:0007669"/>
    <property type="project" value="UniProtKB-KW"/>
</dbReference>
<dbReference type="InterPro" id="IPR050368">
    <property type="entry name" value="ClC-type_chloride_channel"/>
</dbReference>
<accession>A0A8J3VVV1</accession>
<proteinExistence type="predicted"/>
<dbReference type="SMART" id="SM00116">
    <property type="entry name" value="CBS"/>
    <property type="match status" value="2"/>
</dbReference>
<dbReference type="InterPro" id="IPR001807">
    <property type="entry name" value="ClC"/>
</dbReference>
<feature type="domain" description="CBS" evidence="12">
    <location>
        <begin position="301"/>
        <end position="359"/>
    </location>
</feature>
<name>A0A8J3VVV1_9ACTN</name>
<keyword evidence="10" id="KW-0129">CBS domain</keyword>
<dbReference type="PANTHER" id="PTHR43427">
    <property type="entry name" value="CHLORIDE CHANNEL PROTEIN CLC-E"/>
    <property type="match status" value="1"/>
</dbReference>
<evidence type="ECO:0000256" key="6">
    <source>
        <dbReference type="ARBA" id="ARBA00023136"/>
    </source>
</evidence>
<dbReference type="SUPFAM" id="SSF81340">
    <property type="entry name" value="Clc chloride channel"/>
    <property type="match status" value="1"/>
</dbReference>
<sequence length="364" mass="37798">MYQRDHPFLALPAFSIHSPVDYLFYVVLGVLAAGAGVGFSRALYLIEDLCDRLWRGPEWLRPAVGGLVLGGVLLVLPQMYGVGYPVLGTAVAGGYVVAFLVLLLVGKVVATSLTIGIGGSGGVFAPSLFVGAMLGETFGQILHAAAPALAPTPGAYALVGMGAVFAGAARTPITAVIIMFELTGEYHIILPLMLAIALAAGISKLIATDTIYTRKLLRRGIDLNSPGRKLQRLTVRDAAGPLPAPLLTDTGLDDMARRFATEHSDALPVVDESRELRGVVLAIEVERALQDGAAATTAADLAQSVPTLKSGQGLEAALSELTRHGGVGLPVIDEQGALTAWITHREVLRAAAGIASVESAAKVA</sequence>
<feature type="transmembrane region" description="Helical" evidence="11">
    <location>
        <begin position="113"/>
        <end position="135"/>
    </location>
</feature>
<dbReference type="SUPFAM" id="SSF54631">
    <property type="entry name" value="CBS-domain pair"/>
    <property type="match status" value="1"/>
</dbReference>
<dbReference type="Pfam" id="PF00654">
    <property type="entry name" value="Voltage_CLC"/>
    <property type="match status" value="1"/>
</dbReference>
<dbReference type="RefSeq" id="WP_239134352.1">
    <property type="nucleotide sequence ID" value="NZ_BONZ01000088.1"/>
</dbReference>
<dbReference type="Gene3D" id="3.10.580.10">
    <property type="entry name" value="CBS-domain"/>
    <property type="match status" value="1"/>
</dbReference>
<evidence type="ECO:0000256" key="5">
    <source>
        <dbReference type="ARBA" id="ARBA00023065"/>
    </source>
</evidence>
<keyword evidence="4 11" id="KW-1133">Transmembrane helix</keyword>
<evidence type="ECO:0000259" key="12">
    <source>
        <dbReference type="PROSITE" id="PS51371"/>
    </source>
</evidence>
<dbReference type="CDD" id="cd02205">
    <property type="entry name" value="CBS_pair_SF"/>
    <property type="match status" value="1"/>
</dbReference>
<keyword evidence="6 11" id="KW-0472">Membrane</keyword>
<dbReference type="AlphaFoldDB" id="A0A8J3VVV1"/>
<feature type="domain" description="CBS" evidence="12">
    <location>
        <begin position="239"/>
        <end position="296"/>
    </location>
</feature>
<keyword evidence="3 11" id="KW-0812">Transmembrane</keyword>
<feature type="transmembrane region" description="Helical" evidence="11">
    <location>
        <begin position="58"/>
        <end position="76"/>
    </location>
</feature>
<evidence type="ECO:0000256" key="7">
    <source>
        <dbReference type="ARBA" id="ARBA00023173"/>
    </source>
</evidence>
<keyword evidence="2" id="KW-0813">Transport</keyword>
<evidence type="ECO:0000256" key="9">
    <source>
        <dbReference type="ARBA" id="ARBA00023303"/>
    </source>
</evidence>
<protein>
    <recommendedName>
        <fullName evidence="12">CBS domain-containing protein</fullName>
    </recommendedName>
</protein>
<organism evidence="13 14">
    <name type="scientific">Rugosimonospora africana</name>
    <dbReference type="NCBI Taxonomy" id="556532"/>
    <lineage>
        <taxon>Bacteria</taxon>
        <taxon>Bacillati</taxon>
        <taxon>Actinomycetota</taxon>
        <taxon>Actinomycetes</taxon>
        <taxon>Micromonosporales</taxon>
        <taxon>Micromonosporaceae</taxon>
        <taxon>Rugosimonospora</taxon>
    </lineage>
</organism>
<keyword evidence="9" id="KW-0407">Ion channel</keyword>
<keyword evidence="5" id="KW-0406">Ion transport</keyword>
<reference evidence="13" key="1">
    <citation type="submission" date="2021-01" db="EMBL/GenBank/DDBJ databases">
        <title>Whole genome shotgun sequence of Rugosimonospora africana NBRC 104875.</title>
        <authorList>
            <person name="Komaki H."/>
            <person name="Tamura T."/>
        </authorList>
    </citation>
    <scope>NUCLEOTIDE SEQUENCE</scope>
    <source>
        <strain evidence="13">NBRC 104875</strain>
    </source>
</reference>
<evidence type="ECO:0000256" key="11">
    <source>
        <dbReference type="SAM" id="Phobius"/>
    </source>
</evidence>
<feature type="transmembrane region" description="Helical" evidence="11">
    <location>
        <begin position="187"/>
        <end position="207"/>
    </location>
</feature>
<dbReference type="PROSITE" id="PS51371">
    <property type="entry name" value="CBS"/>
    <property type="match status" value="2"/>
</dbReference>
<dbReference type="InterPro" id="IPR000644">
    <property type="entry name" value="CBS_dom"/>
</dbReference>
<feature type="transmembrane region" description="Helical" evidence="11">
    <location>
        <begin position="155"/>
        <end position="180"/>
    </location>
</feature>
<feature type="transmembrane region" description="Helical" evidence="11">
    <location>
        <begin position="82"/>
        <end position="106"/>
    </location>
</feature>